<dbReference type="PROSITE" id="PS00862">
    <property type="entry name" value="OX2_COVAL_FAD"/>
    <property type="match status" value="1"/>
</dbReference>
<dbReference type="RefSeq" id="WP_182541138.1">
    <property type="nucleotide sequence ID" value="NZ_JACGXA010000001.1"/>
</dbReference>
<evidence type="ECO:0000313" key="8">
    <source>
        <dbReference type="EMBL" id="MBA8805397.1"/>
    </source>
</evidence>
<dbReference type="PROSITE" id="PS51387">
    <property type="entry name" value="FAD_PCMH"/>
    <property type="match status" value="1"/>
</dbReference>
<evidence type="ECO:0000256" key="6">
    <source>
        <dbReference type="SAM" id="MobiDB-lite"/>
    </source>
</evidence>
<reference evidence="8 9" key="1">
    <citation type="submission" date="2020-07" db="EMBL/GenBank/DDBJ databases">
        <title>Sequencing the genomes of 1000 actinobacteria strains.</title>
        <authorList>
            <person name="Klenk H.-P."/>
        </authorList>
    </citation>
    <scope>NUCLEOTIDE SEQUENCE [LARGE SCALE GENOMIC DNA]</scope>
    <source>
        <strain evidence="8 9">DSM 21349</strain>
    </source>
</reference>
<evidence type="ECO:0000256" key="5">
    <source>
        <dbReference type="ARBA" id="ARBA00023002"/>
    </source>
</evidence>
<protein>
    <submittedName>
        <fullName evidence="8">FAD/FMN-containing dehydrogenase</fullName>
    </submittedName>
</protein>
<dbReference type="AlphaFoldDB" id="A0A7W3J316"/>
<dbReference type="SUPFAM" id="SSF56176">
    <property type="entry name" value="FAD-binding/transporter-associated domain-like"/>
    <property type="match status" value="1"/>
</dbReference>
<comment type="caution">
    <text evidence="8">The sequence shown here is derived from an EMBL/GenBank/DDBJ whole genome shotgun (WGS) entry which is preliminary data.</text>
</comment>
<dbReference type="InterPro" id="IPR006094">
    <property type="entry name" value="Oxid_FAD_bind_N"/>
</dbReference>
<sequence>MTSSGGTAWTRRGVLAAGAAGLVTSCRSESPGASPSAGPTTTPTTTPVPTPPTWARLARSVEGRLLLPREPAYDVARLLQNPRYDDQRPLAVLTVASARDVATAIGFARQRGLPVAIRSGGHSYPGWSGGGSPRALVLDCRALSTVDLAADGTATIGAGATLAPVYDTLGSRDRAIAGGSCATVGVAGLTLGGGVGVLTRGLGLTCDAVTAMEVVTADGRIRRVTADDDPDLFWALRGGGGGHLGVVTSFEMRTSAAPDVGSAFLQWPLSAAPEVLPAWQAWAPGADPRLWSTIKALGGTEHPDGPVLLVSATWTGPANAFAAQLAGLLDHVPAPGVRVDHRRAYRDAMRAYGGDDSTREAFGATSHVAYDPLPDAGIAALVGQVEDAAATGLLEAGISIDALGGRVRDLAPDATAFVHREALATVQYTATYTHGPPATADDYVRGFRSTMSPWWGRHAYVNYADAAIEDPSSAYFGANAPRLRSVRETYDPDRFFTQLQDY</sequence>
<feature type="region of interest" description="Disordered" evidence="6">
    <location>
        <begin position="25"/>
        <end position="52"/>
    </location>
</feature>
<dbReference type="InterPro" id="IPR036318">
    <property type="entry name" value="FAD-bd_PCMH-like_sf"/>
</dbReference>
<dbReference type="InterPro" id="IPR016167">
    <property type="entry name" value="FAD-bd_PCMH_sub1"/>
</dbReference>
<name>A0A7W3J316_9ACTN</name>
<dbReference type="EMBL" id="JACGXA010000001">
    <property type="protein sequence ID" value="MBA8805397.1"/>
    <property type="molecule type" value="Genomic_DNA"/>
</dbReference>
<dbReference type="PANTHER" id="PTHR42973:SF39">
    <property type="entry name" value="FAD-BINDING PCMH-TYPE DOMAIN-CONTAINING PROTEIN"/>
    <property type="match status" value="1"/>
</dbReference>
<dbReference type="GO" id="GO:0071949">
    <property type="term" value="F:FAD binding"/>
    <property type="evidence" value="ECO:0007669"/>
    <property type="project" value="InterPro"/>
</dbReference>
<dbReference type="InterPro" id="IPR050416">
    <property type="entry name" value="FAD-linked_Oxidoreductase"/>
</dbReference>
<evidence type="ECO:0000256" key="2">
    <source>
        <dbReference type="ARBA" id="ARBA00005466"/>
    </source>
</evidence>
<dbReference type="InterPro" id="IPR016169">
    <property type="entry name" value="FAD-bd_PCMH_sub2"/>
</dbReference>
<evidence type="ECO:0000313" key="9">
    <source>
        <dbReference type="Proteomes" id="UP000580910"/>
    </source>
</evidence>
<keyword evidence="9" id="KW-1185">Reference proteome</keyword>
<feature type="domain" description="FAD-binding PCMH-type" evidence="7">
    <location>
        <begin position="85"/>
        <end position="257"/>
    </location>
</feature>
<dbReference type="Gene3D" id="3.30.465.10">
    <property type="match status" value="1"/>
</dbReference>
<dbReference type="PANTHER" id="PTHR42973">
    <property type="entry name" value="BINDING OXIDOREDUCTASE, PUTATIVE (AFU_ORTHOLOGUE AFUA_1G17690)-RELATED"/>
    <property type="match status" value="1"/>
</dbReference>
<keyword evidence="5" id="KW-0560">Oxidoreductase</keyword>
<dbReference type="InterPro" id="IPR016166">
    <property type="entry name" value="FAD-bd_PCMH"/>
</dbReference>
<comment type="similarity">
    <text evidence="2">Belongs to the oxygen-dependent FAD-linked oxidoreductase family.</text>
</comment>
<dbReference type="Gene3D" id="3.30.43.10">
    <property type="entry name" value="Uridine Diphospho-n-acetylenolpyruvylglucosamine Reductase, domain 2"/>
    <property type="match status" value="1"/>
</dbReference>
<evidence type="ECO:0000256" key="3">
    <source>
        <dbReference type="ARBA" id="ARBA00022630"/>
    </source>
</evidence>
<evidence type="ECO:0000256" key="4">
    <source>
        <dbReference type="ARBA" id="ARBA00022827"/>
    </source>
</evidence>
<dbReference type="Pfam" id="PF08031">
    <property type="entry name" value="BBE"/>
    <property type="match status" value="1"/>
</dbReference>
<dbReference type="InterPro" id="IPR012951">
    <property type="entry name" value="BBE"/>
</dbReference>
<gene>
    <name evidence="8" type="ORF">FB382_003688</name>
</gene>
<organism evidence="8 9">
    <name type="scientific">Nocardioides ginsengisegetis</name>
    <dbReference type="NCBI Taxonomy" id="661491"/>
    <lineage>
        <taxon>Bacteria</taxon>
        <taxon>Bacillati</taxon>
        <taxon>Actinomycetota</taxon>
        <taxon>Actinomycetes</taxon>
        <taxon>Propionibacteriales</taxon>
        <taxon>Nocardioidaceae</taxon>
        <taxon>Nocardioides</taxon>
    </lineage>
</organism>
<evidence type="ECO:0000259" key="7">
    <source>
        <dbReference type="PROSITE" id="PS51387"/>
    </source>
</evidence>
<dbReference type="Pfam" id="PF01565">
    <property type="entry name" value="FAD_binding_4"/>
    <property type="match status" value="1"/>
</dbReference>
<dbReference type="Proteomes" id="UP000580910">
    <property type="component" value="Unassembled WGS sequence"/>
</dbReference>
<feature type="compositionally biased region" description="Low complexity" evidence="6">
    <location>
        <begin position="31"/>
        <end position="45"/>
    </location>
</feature>
<comment type="cofactor">
    <cofactor evidence="1">
        <name>FAD</name>
        <dbReference type="ChEBI" id="CHEBI:57692"/>
    </cofactor>
</comment>
<keyword evidence="4" id="KW-0274">FAD</keyword>
<accession>A0A7W3J316</accession>
<evidence type="ECO:0000256" key="1">
    <source>
        <dbReference type="ARBA" id="ARBA00001974"/>
    </source>
</evidence>
<dbReference type="Gene3D" id="3.40.462.20">
    <property type="match status" value="1"/>
</dbReference>
<keyword evidence="3" id="KW-0285">Flavoprotein</keyword>
<dbReference type="GO" id="GO:0016491">
    <property type="term" value="F:oxidoreductase activity"/>
    <property type="evidence" value="ECO:0007669"/>
    <property type="project" value="UniProtKB-KW"/>
</dbReference>
<dbReference type="InterPro" id="IPR006093">
    <property type="entry name" value="Oxy_OxRdtase_FAD_BS"/>
</dbReference>
<proteinExistence type="inferred from homology"/>